<dbReference type="Gene3D" id="1.10.260.40">
    <property type="entry name" value="lambda repressor-like DNA-binding domains"/>
    <property type="match status" value="1"/>
</dbReference>
<dbReference type="SUPFAM" id="SSF46955">
    <property type="entry name" value="Putative DNA-binding domain"/>
    <property type="match status" value="1"/>
</dbReference>
<dbReference type="InterPro" id="IPR009061">
    <property type="entry name" value="DNA-bd_dom_put_sf"/>
</dbReference>
<evidence type="ECO:0000313" key="1">
    <source>
        <dbReference type="EMBL" id="GEO80957.1"/>
    </source>
</evidence>
<dbReference type="EMBL" id="BJZO01000022">
    <property type="protein sequence ID" value="GEO80957.1"/>
    <property type="molecule type" value="Genomic_DNA"/>
</dbReference>
<name>A0A512H685_9PROT</name>
<dbReference type="CDD" id="cd00093">
    <property type="entry name" value="HTH_XRE"/>
    <property type="match status" value="1"/>
</dbReference>
<dbReference type="GO" id="GO:0003677">
    <property type="term" value="F:DNA binding"/>
    <property type="evidence" value="ECO:0007669"/>
    <property type="project" value="InterPro"/>
</dbReference>
<dbReference type="AlphaFoldDB" id="A0A512H685"/>
<reference evidence="1 2" key="1">
    <citation type="submission" date="2019-07" db="EMBL/GenBank/DDBJ databases">
        <title>Whole genome shotgun sequence of Rhodospirillum oryzae NBRC 107573.</title>
        <authorList>
            <person name="Hosoyama A."/>
            <person name="Uohara A."/>
            <person name="Ohji S."/>
            <person name="Ichikawa N."/>
        </authorList>
    </citation>
    <scope>NUCLEOTIDE SEQUENCE [LARGE SCALE GENOMIC DNA]</scope>
    <source>
        <strain evidence="1 2">NBRC 107573</strain>
    </source>
</reference>
<keyword evidence="2" id="KW-1185">Reference proteome</keyword>
<dbReference type="RefSeq" id="WP_147162997.1">
    <property type="nucleotide sequence ID" value="NZ_BJZO01000022.1"/>
</dbReference>
<proteinExistence type="predicted"/>
<accession>A0A512H685</accession>
<sequence length="91" mass="10111">MHAEMSTGAPLENAAPALDENRLTIEGRTYLTRAGLARTLGVSVRTLTRWETARIHPPRVKIANLVLYPEAEIPGWLDTHTVRTPARRGRA</sequence>
<dbReference type="Proteomes" id="UP000321567">
    <property type="component" value="Unassembled WGS sequence"/>
</dbReference>
<comment type="caution">
    <text evidence="1">The sequence shown here is derived from an EMBL/GenBank/DDBJ whole genome shotgun (WGS) entry which is preliminary data.</text>
</comment>
<protein>
    <submittedName>
        <fullName evidence="1">Uncharacterized protein</fullName>
    </submittedName>
</protein>
<dbReference type="OrthoDB" id="6059216at2"/>
<gene>
    <name evidence="1" type="ORF">ROR02_10880</name>
</gene>
<dbReference type="InterPro" id="IPR001387">
    <property type="entry name" value="Cro/C1-type_HTH"/>
</dbReference>
<evidence type="ECO:0000313" key="2">
    <source>
        <dbReference type="Proteomes" id="UP000321567"/>
    </source>
</evidence>
<organism evidence="1 2">
    <name type="scientific">Pararhodospirillum oryzae</name>
    <dbReference type="NCBI Taxonomy" id="478448"/>
    <lineage>
        <taxon>Bacteria</taxon>
        <taxon>Pseudomonadati</taxon>
        <taxon>Pseudomonadota</taxon>
        <taxon>Alphaproteobacteria</taxon>
        <taxon>Rhodospirillales</taxon>
        <taxon>Rhodospirillaceae</taxon>
        <taxon>Pararhodospirillum</taxon>
    </lineage>
</organism>
<dbReference type="InterPro" id="IPR010982">
    <property type="entry name" value="Lambda_DNA-bd_dom_sf"/>
</dbReference>